<dbReference type="AlphaFoldDB" id="F0H563"/>
<proteinExistence type="predicted"/>
<evidence type="ECO:0000313" key="2">
    <source>
        <dbReference type="Proteomes" id="UP000003155"/>
    </source>
</evidence>
<gene>
    <name evidence="1" type="ORF">HMPREF9303_2427</name>
</gene>
<dbReference type="EMBL" id="AEXO01000026">
    <property type="protein sequence ID" value="EGC87123.1"/>
    <property type="molecule type" value="Genomic_DNA"/>
</dbReference>
<organism evidence="1 2">
    <name type="scientific">Prevotella denticola CRIS 18C-A</name>
    <dbReference type="NCBI Taxonomy" id="944557"/>
    <lineage>
        <taxon>Bacteria</taxon>
        <taxon>Pseudomonadati</taxon>
        <taxon>Bacteroidota</taxon>
        <taxon>Bacteroidia</taxon>
        <taxon>Bacteroidales</taxon>
        <taxon>Prevotellaceae</taxon>
        <taxon>Prevotella</taxon>
    </lineage>
</organism>
<reference evidence="1 2" key="1">
    <citation type="submission" date="2011-02" db="EMBL/GenBank/DDBJ databases">
        <authorList>
            <person name="Durkin A.S."/>
            <person name="Madupu R."/>
            <person name="Torralba M."/>
            <person name="Gillis M."/>
            <person name="Methe B."/>
            <person name="Sutton G."/>
            <person name="Nelson K.E."/>
        </authorList>
    </citation>
    <scope>NUCLEOTIDE SEQUENCE [LARGE SCALE GENOMIC DNA]</scope>
    <source>
        <strain evidence="1 2">CRIS 18C-A</strain>
    </source>
</reference>
<protein>
    <submittedName>
        <fullName evidence="1">Uncharacterized protein</fullName>
    </submittedName>
</protein>
<keyword evidence="2" id="KW-1185">Reference proteome</keyword>
<sequence length="39" mass="4150">MFIAVMNMAKNTPLSSLSDRAGGQAEVQNNAFIAHVITT</sequence>
<dbReference type="Proteomes" id="UP000003155">
    <property type="component" value="Unassembled WGS sequence"/>
</dbReference>
<comment type="caution">
    <text evidence="1">The sequence shown here is derived from an EMBL/GenBank/DDBJ whole genome shotgun (WGS) entry which is preliminary data.</text>
</comment>
<name>F0H563_9BACT</name>
<accession>F0H563</accession>
<evidence type="ECO:0000313" key="1">
    <source>
        <dbReference type="EMBL" id="EGC87123.1"/>
    </source>
</evidence>